<organism evidence="1 2">
    <name type="scientific">Rasamsonia emersonii (strain ATCC 16479 / CBS 393.64 / IMI 116815)</name>
    <dbReference type="NCBI Taxonomy" id="1408163"/>
    <lineage>
        <taxon>Eukaryota</taxon>
        <taxon>Fungi</taxon>
        <taxon>Dikarya</taxon>
        <taxon>Ascomycota</taxon>
        <taxon>Pezizomycotina</taxon>
        <taxon>Eurotiomycetes</taxon>
        <taxon>Eurotiomycetidae</taxon>
        <taxon>Eurotiales</taxon>
        <taxon>Trichocomaceae</taxon>
        <taxon>Rasamsonia</taxon>
    </lineage>
</organism>
<dbReference type="AlphaFoldDB" id="A0A0F4YGW6"/>
<dbReference type="RefSeq" id="XP_013323778.1">
    <property type="nucleotide sequence ID" value="XM_013468324.1"/>
</dbReference>
<comment type="caution">
    <text evidence="1">The sequence shown here is derived from an EMBL/GenBank/DDBJ whole genome shotgun (WGS) entry which is preliminary data.</text>
</comment>
<feature type="non-terminal residue" evidence="1">
    <location>
        <position position="1"/>
    </location>
</feature>
<gene>
    <name evidence="1" type="ORF">T310_9193</name>
</gene>
<dbReference type="GeneID" id="25321154"/>
<name>A0A0F4YGW6_RASE3</name>
<evidence type="ECO:0000313" key="1">
    <source>
        <dbReference type="EMBL" id="KKA17166.1"/>
    </source>
</evidence>
<reference evidence="1 2" key="1">
    <citation type="submission" date="2015-04" db="EMBL/GenBank/DDBJ databases">
        <authorList>
            <person name="Heijne W.H."/>
            <person name="Fedorova N.D."/>
            <person name="Nierman W.C."/>
            <person name="Vollebregt A.W."/>
            <person name="Zhao Z."/>
            <person name="Wu L."/>
            <person name="Kumar M."/>
            <person name="Stam H."/>
            <person name="van den Berg M.A."/>
            <person name="Pel H.J."/>
        </authorList>
    </citation>
    <scope>NUCLEOTIDE SEQUENCE [LARGE SCALE GENOMIC DNA]</scope>
    <source>
        <strain evidence="1 2">CBS 393.64</strain>
    </source>
</reference>
<evidence type="ECO:0000313" key="2">
    <source>
        <dbReference type="Proteomes" id="UP000053958"/>
    </source>
</evidence>
<sequence length="125" mass="14179">VNRSFLSWIIEEVKSMILCSPLFLPPPLCFRNDSSVTWDVRSTPCNVATLITSIRYSYLSPRDPNQSLTNTNAASEKHYSLLLLHQFRRTLSFSGFSNEGFILLPILPAGHPLGGQKEERQKLRT</sequence>
<accession>A0A0F4YGW6</accession>
<keyword evidence="2" id="KW-1185">Reference proteome</keyword>
<dbReference type="Proteomes" id="UP000053958">
    <property type="component" value="Unassembled WGS sequence"/>
</dbReference>
<dbReference type="EMBL" id="LASV01000701">
    <property type="protein sequence ID" value="KKA17166.1"/>
    <property type="molecule type" value="Genomic_DNA"/>
</dbReference>
<proteinExistence type="predicted"/>
<protein>
    <submittedName>
        <fullName evidence="1">Uncharacterized protein</fullName>
    </submittedName>
</protein>